<dbReference type="Pfam" id="PF02361">
    <property type="entry name" value="CbiQ"/>
    <property type="match status" value="1"/>
</dbReference>
<proteinExistence type="predicted"/>
<evidence type="ECO:0000256" key="1">
    <source>
        <dbReference type="ARBA" id="ARBA00004141"/>
    </source>
</evidence>
<keyword evidence="3 6" id="KW-0812">Transmembrane</keyword>
<evidence type="ECO:0000256" key="4">
    <source>
        <dbReference type="ARBA" id="ARBA00022989"/>
    </source>
</evidence>
<reference evidence="8" key="3">
    <citation type="submission" date="2008-04" db="EMBL/GenBank/DDBJ databases">
        <title>Complete sequence of chromosome of Exiguobacterium sibiricum 255-15.</title>
        <authorList>
            <consortium name="US DOE Joint Genome Institute"/>
            <person name="Copeland A."/>
            <person name="Lucas S."/>
            <person name="Lapidus A."/>
            <person name="Glavina del Rio T."/>
            <person name="Dalin E."/>
            <person name="Tice H."/>
            <person name="Bruce D."/>
            <person name="Goodwin L."/>
            <person name="Pitluck S."/>
            <person name="Kiss H."/>
            <person name="Chertkov O."/>
            <person name="Monk C."/>
            <person name="Brettin T."/>
            <person name="Detter J.C."/>
            <person name="Han C."/>
            <person name="Kuske C.R."/>
            <person name="Schmutz J."/>
            <person name="Larimer F."/>
            <person name="Land M."/>
            <person name="Hauser L."/>
            <person name="Kyrpides N."/>
            <person name="Mikhailova N."/>
            <person name="Vishnivetskaya T."/>
            <person name="Rodrigues D.F."/>
            <person name="Gilichinsky D."/>
            <person name="Tiedje J."/>
            <person name="Richardson P."/>
        </authorList>
    </citation>
    <scope>NUCLEOTIDE SEQUENCE [LARGE SCALE GENOMIC DNA]</scope>
    <source>
        <strain evidence="8">DSM 17290 / CIP 109462 / JCM 13490 / 255-15</strain>
    </source>
</reference>
<evidence type="ECO:0000313" key="7">
    <source>
        <dbReference type="EMBL" id="ACB61038.1"/>
    </source>
</evidence>
<dbReference type="PANTHER" id="PTHR34857:SF2">
    <property type="entry name" value="SLL0384 PROTEIN"/>
    <property type="match status" value="1"/>
</dbReference>
<keyword evidence="4 6" id="KW-1133">Transmembrane helix</keyword>
<dbReference type="RefSeq" id="WP_012370458.1">
    <property type="nucleotide sequence ID" value="NC_010556.1"/>
</dbReference>
<dbReference type="PANTHER" id="PTHR34857">
    <property type="entry name" value="SLL0384 PROTEIN"/>
    <property type="match status" value="1"/>
</dbReference>
<accession>B1YGN4</accession>
<organism evidence="7 8">
    <name type="scientific">Exiguobacterium sibiricum (strain DSM 17290 / CCUG 55495 / CIP 109462 / JCM 13490 / 255-15)</name>
    <dbReference type="NCBI Taxonomy" id="262543"/>
    <lineage>
        <taxon>Bacteria</taxon>
        <taxon>Bacillati</taxon>
        <taxon>Bacillota</taxon>
        <taxon>Bacilli</taxon>
        <taxon>Bacillales</taxon>
        <taxon>Bacillales Family XII. Incertae Sedis</taxon>
        <taxon>Exiguobacterium</taxon>
    </lineage>
</organism>
<dbReference type="GO" id="GO:0005886">
    <property type="term" value="C:plasma membrane"/>
    <property type="evidence" value="ECO:0007669"/>
    <property type="project" value="UniProtKB-ARBA"/>
</dbReference>
<dbReference type="STRING" id="262543.Exig_1582"/>
<feature type="transmembrane region" description="Helical" evidence="6">
    <location>
        <begin position="141"/>
        <end position="159"/>
    </location>
</feature>
<reference evidence="7 8" key="2">
    <citation type="journal article" date="2008" name="BMC Genomics">
        <title>Architecture of thermal adaptation in an Exiguobacterium sibiricum strain isolated from 3 million year old permafrost: a genome and transcriptome approach.</title>
        <authorList>
            <person name="Rodrigues D.F."/>
            <person name="Ivanova N."/>
            <person name="He Z."/>
            <person name="Huebner M."/>
            <person name="Zhou J."/>
            <person name="Tiedje J.M."/>
        </authorList>
    </citation>
    <scope>NUCLEOTIDE SEQUENCE [LARGE SCALE GENOMIC DNA]</scope>
    <source>
        <strain evidence="8">DSM 17290 / CIP 109462 / JCM 13490 / 255-15</strain>
    </source>
</reference>
<feature type="transmembrane region" description="Helical" evidence="6">
    <location>
        <begin position="57"/>
        <end position="79"/>
    </location>
</feature>
<dbReference type="AlphaFoldDB" id="B1YGN4"/>
<evidence type="ECO:0000256" key="2">
    <source>
        <dbReference type="ARBA" id="ARBA00022475"/>
    </source>
</evidence>
<sequence length="241" mass="27619">MQENNSLLARLNPAVKLGTLVYVMLLLITTSRLPVTVALLLFAAVGVACSGWKLSTLVFRLVPYTVLFLLTFWMMAAFGKGETELWAFGWFRITEESLAHAWLVATRMLAFVLLSITFVATTDPTRFVMSLIHQCRLPVRLAYGFLAGLRFIPIFRQAIRTIRQARRIRQQRSIWPWQTFFAISLPLFTTSIIRSERIAIAMEARQFQPDRTYYVRPVVTRVDGLFFGLVCSITTSLRLFV</sequence>
<feature type="transmembrane region" description="Helical" evidence="6">
    <location>
        <begin position="174"/>
        <end position="193"/>
    </location>
</feature>
<dbReference type="eggNOG" id="COG0619">
    <property type="taxonomic scope" value="Bacteria"/>
</dbReference>
<evidence type="ECO:0000256" key="6">
    <source>
        <dbReference type="SAM" id="Phobius"/>
    </source>
</evidence>
<dbReference type="InterPro" id="IPR003339">
    <property type="entry name" value="ABC/ECF_trnsptr_transmembrane"/>
</dbReference>
<protein>
    <submittedName>
        <fullName evidence="7">Cobalt transport protein</fullName>
    </submittedName>
</protein>
<evidence type="ECO:0000256" key="5">
    <source>
        <dbReference type="ARBA" id="ARBA00023136"/>
    </source>
</evidence>
<comment type="subcellular location">
    <subcellularLocation>
        <location evidence="1">Membrane</location>
        <topology evidence="1">Multi-pass membrane protein</topology>
    </subcellularLocation>
</comment>
<reference evidence="7 8" key="1">
    <citation type="journal article" date="2006" name="Extremophiles">
        <title>Characterization of Exiguobacterium isolates from the Siberian permafrost. Description of Exiguobacterium sibiricum sp. nov.</title>
        <authorList>
            <person name="Rodrigues D.F."/>
            <person name="Goris J."/>
            <person name="Vishnivetskaya T."/>
            <person name="Gilichinsky D."/>
            <person name="Thomashow M.F."/>
            <person name="Tiedje J.M."/>
        </authorList>
    </citation>
    <scope>NUCLEOTIDE SEQUENCE [LARGE SCALE GENOMIC DNA]</scope>
    <source>
        <strain evidence="8">DSM 17290 / CIP 109462 / JCM 13490 / 255-15</strain>
    </source>
</reference>
<feature type="transmembrane region" description="Helical" evidence="6">
    <location>
        <begin position="99"/>
        <end position="120"/>
    </location>
</feature>
<evidence type="ECO:0000256" key="3">
    <source>
        <dbReference type="ARBA" id="ARBA00022692"/>
    </source>
</evidence>
<keyword evidence="2" id="KW-1003">Cell membrane</keyword>
<keyword evidence="5 6" id="KW-0472">Membrane</keyword>
<dbReference type="EMBL" id="CP001022">
    <property type="protein sequence ID" value="ACB61038.1"/>
    <property type="molecule type" value="Genomic_DNA"/>
</dbReference>
<dbReference type="CDD" id="cd16914">
    <property type="entry name" value="EcfT"/>
    <property type="match status" value="1"/>
</dbReference>
<name>B1YGN4_EXIS2</name>
<dbReference type="Proteomes" id="UP000001681">
    <property type="component" value="Chromosome"/>
</dbReference>
<dbReference type="KEGG" id="esi:Exig_1582"/>
<keyword evidence="8" id="KW-1185">Reference proteome</keyword>
<dbReference type="HOGENOM" id="CLU_056469_6_1_9"/>
<evidence type="ECO:0000313" key="8">
    <source>
        <dbReference type="Proteomes" id="UP000001681"/>
    </source>
</evidence>
<feature type="transmembrane region" description="Helical" evidence="6">
    <location>
        <begin position="20"/>
        <end position="45"/>
    </location>
</feature>
<dbReference type="InterPro" id="IPR051611">
    <property type="entry name" value="ECF_transporter_component"/>
</dbReference>
<gene>
    <name evidence="7" type="ordered locus">Exig_1582</name>
</gene>